<dbReference type="Pfam" id="PF00732">
    <property type="entry name" value="GMC_oxred_N"/>
    <property type="match status" value="1"/>
</dbReference>
<organism evidence="3 4">
    <name type="scientific">Lasallia pustulata</name>
    <dbReference type="NCBI Taxonomy" id="136370"/>
    <lineage>
        <taxon>Eukaryota</taxon>
        <taxon>Fungi</taxon>
        <taxon>Dikarya</taxon>
        <taxon>Ascomycota</taxon>
        <taxon>Pezizomycotina</taxon>
        <taxon>Lecanoromycetes</taxon>
        <taxon>OSLEUM clade</taxon>
        <taxon>Umbilicariomycetidae</taxon>
        <taxon>Umbilicariales</taxon>
        <taxon>Umbilicariaceae</taxon>
        <taxon>Lasallia</taxon>
    </lineage>
</organism>
<accession>A0A1W5D473</accession>
<dbReference type="InterPro" id="IPR007867">
    <property type="entry name" value="GMC_OxRtase_C"/>
</dbReference>
<proteinExistence type="inferred from homology"/>
<dbReference type="Gene3D" id="3.50.50.60">
    <property type="entry name" value="FAD/NAD(P)-binding domain"/>
    <property type="match status" value="1"/>
</dbReference>
<dbReference type="CDD" id="cd23996">
    <property type="entry name" value="LCL2-like"/>
    <property type="match status" value="1"/>
</dbReference>
<feature type="domain" description="Glucose-methanol-choline oxidoreductase N-terminal" evidence="2">
    <location>
        <begin position="388"/>
        <end position="402"/>
    </location>
</feature>
<dbReference type="AlphaFoldDB" id="A0A1W5D473"/>
<keyword evidence="4" id="KW-1185">Reference proteome</keyword>
<evidence type="ECO:0000313" key="3">
    <source>
        <dbReference type="EMBL" id="SLM37886.1"/>
    </source>
</evidence>
<dbReference type="SUPFAM" id="SSF51905">
    <property type="entry name" value="FAD/NAD(P)-binding domain"/>
    <property type="match status" value="1"/>
</dbReference>
<dbReference type="Pfam" id="PF05199">
    <property type="entry name" value="GMC_oxred_C"/>
    <property type="match status" value="1"/>
</dbReference>
<dbReference type="SUPFAM" id="SSF54373">
    <property type="entry name" value="FAD-linked reductases, C-terminal domain"/>
    <property type="match status" value="1"/>
</dbReference>
<evidence type="ECO:0000259" key="2">
    <source>
        <dbReference type="PROSITE" id="PS00624"/>
    </source>
</evidence>
<dbReference type="PANTHER" id="PTHR11552:SF78">
    <property type="entry name" value="GLUCOSE-METHANOL-CHOLINE OXIDOREDUCTASE N-TERMINAL DOMAIN-CONTAINING PROTEIN"/>
    <property type="match status" value="1"/>
</dbReference>
<sequence length="741" mass="81914">MIGFAAMAQAQFQFFEHMFQGAGQQQQQQPQNVASDSSWYQQTYESAHCTNYLCPGTLACVSVPHHCPCPFPAVEDKVELGEGSAICISKGGYKVGFICPKNLEAVTMSTHEDGREYDVVLAGGGTAACIIAGRLAQADPSLSILVIEGGKNNLNDPLVTNPAMYLAHLIPDSQTAIFYKANPSEALGGREAIVPMGGVLGGGSSINFTMYTRAQACDYDDWKTEGWDFKSVLPFLKKLETYHFEDAAVDKDLHGYDGPVNISRGTYCAKGPQDDLLKAAEALAYPEIRDATDFTSCGGFSRWARYVGPDGKRQDTAHRYVHPLMEDGNHPNLHLLLESKVVRIIFDENNRATGVEYEPTVSYQPSLSLSKPRHGVVRAKKMVIVSCGALGTPSVLERSGVGNRELLEKLDINVVSDLPGVGENYQDHHLLLYPYKTNLKPEDTIDSIFDGRIDFMKANEEKSPRLGWNAIDVAAKLRPTEEEVDQLGSEFRKLWDRDFKDRKERPLMMMAMINSFLGDHSILPEPHKQYATMGTFTAYPYARGNIHIVSKSASTPASFNTGFLDHEADLKKHLWAYKKQREIYRRTNAYQGELELGHPKFPEGSKAALVDGGKEGGFNSLEERKTMKDIEYSAEDDKAIEDWIRQNVNTTWHSMGTCKMAPKNEGGVVDKNLNVYGTKGLKLADLSIAPENVAANTNNTALMVGEKAADIIMKELGLVKQERSGSWLSNEPPMQANLSVM</sequence>
<dbReference type="InterPro" id="IPR000172">
    <property type="entry name" value="GMC_OxRdtase_N"/>
</dbReference>
<name>A0A1W5D473_9LECA</name>
<dbReference type="Proteomes" id="UP000192927">
    <property type="component" value="Unassembled WGS sequence"/>
</dbReference>
<dbReference type="PROSITE" id="PS00624">
    <property type="entry name" value="GMC_OXRED_2"/>
    <property type="match status" value="1"/>
</dbReference>
<dbReference type="GO" id="GO:0016614">
    <property type="term" value="F:oxidoreductase activity, acting on CH-OH group of donors"/>
    <property type="evidence" value="ECO:0007669"/>
    <property type="project" value="InterPro"/>
</dbReference>
<dbReference type="EMBL" id="FWEW01001957">
    <property type="protein sequence ID" value="SLM37886.1"/>
    <property type="molecule type" value="Genomic_DNA"/>
</dbReference>
<evidence type="ECO:0000313" key="4">
    <source>
        <dbReference type="Proteomes" id="UP000192927"/>
    </source>
</evidence>
<evidence type="ECO:0000256" key="1">
    <source>
        <dbReference type="ARBA" id="ARBA00010790"/>
    </source>
</evidence>
<dbReference type="InterPro" id="IPR036188">
    <property type="entry name" value="FAD/NAD-bd_sf"/>
</dbReference>
<dbReference type="InterPro" id="IPR012132">
    <property type="entry name" value="GMC_OxRdtase"/>
</dbReference>
<comment type="similarity">
    <text evidence="1">Belongs to the GMC oxidoreductase family.</text>
</comment>
<protein>
    <submittedName>
        <fullName evidence="3">Alcohol oxidase</fullName>
    </submittedName>
</protein>
<reference evidence="4" key="1">
    <citation type="submission" date="2017-03" db="EMBL/GenBank/DDBJ databases">
        <authorList>
            <person name="Sharma R."/>
            <person name="Thines M."/>
        </authorList>
    </citation>
    <scope>NUCLEOTIDE SEQUENCE [LARGE SCALE GENOMIC DNA]</scope>
</reference>
<dbReference type="GO" id="GO:0050660">
    <property type="term" value="F:flavin adenine dinucleotide binding"/>
    <property type="evidence" value="ECO:0007669"/>
    <property type="project" value="InterPro"/>
</dbReference>
<dbReference type="PANTHER" id="PTHR11552">
    <property type="entry name" value="GLUCOSE-METHANOL-CHOLINE GMC OXIDOREDUCTASE"/>
    <property type="match status" value="1"/>
</dbReference>
<dbReference type="Gene3D" id="3.30.560.10">
    <property type="entry name" value="Glucose Oxidase, domain 3"/>
    <property type="match status" value="1"/>
</dbReference>